<sequence>MAISSVVHSVVSQICIRIPQFYHRQPVLSQLISGYGLMVNITAAFLDAETKKDGWFNLEIQGGEQDVKAGIDYLKTLNIEVEIIKFTFIKGEENELNLWQFDLSEALLRQESEVELTAIESKINRAKFHVCISQNYRSYPIIAGLITYSGLTVDIVGALLETSSENDGWFDLELWGRPQQIISGLRYLKERGLQIWL</sequence>
<dbReference type="SMART" id="SM00930">
    <property type="entry name" value="NIL"/>
    <property type="match status" value="2"/>
</dbReference>
<dbReference type="SUPFAM" id="SSF55021">
    <property type="entry name" value="ACT-like"/>
    <property type="match status" value="2"/>
</dbReference>
<feature type="domain" description="NIL" evidence="1">
    <location>
        <begin position="12"/>
        <end position="84"/>
    </location>
</feature>
<reference evidence="2 3" key="1">
    <citation type="journal article" date="2020" name="ISME J.">
        <title>Comparative genomics reveals insights into cyanobacterial evolution and habitat adaptation.</title>
        <authorList>
            <person name="Chen M.Y."/>
            <person name="Teng W.K."/>
            <person name="Zhao L."/>
            <person name="Hu C.X."/>
            <person name="Zhou Y.K."/>
            <person name="Han B.P."/>
            <person name="Song L.R."/>
            <person name="Shu W.S."/>
        </authorList>
    </citation>
    <scope>NUCLEOTIDE SEQUENCE [LARGE SCALE GENOMIC DNA]</scope>
    <source>
        <strain evidence="2 3">FACHB-119</strain>
    </source>
</reference>
<dbReference type="Gene3D" id="3.30.70.260">
    <property type="match status" value="1"/>
</dbReference>
<comment type="caution">
    <text evidence="2">The sequence shown here is derived from an EMBL/GenBank/DDBJ whole genome shotgun (WGS) entry which is preliminary data.</text>
</comment>
<dbReference type="EMBL" id="JACJSG010000072">
    <property type="protein sequence ID" value="MBD2505177.1"/>
    <property type="molecule type" value="Genomic_DNA"/>
</dbReference>
<feature type="domain" description="NIL" evidence="1">
    <location>
        <begin position="124"/>
        <end position="197"/>
    </location>
</feature>
<accession>A0ABR8DG47</accession>
<gene>
    <name evidence="2" type="ORF">H6G83_32015</name>
</gene>
<organism evidence="2 3">
    <name type="scientific">Anabaena azotica FACHB-119</name>
    <dbReference type="NCBI Taxonomy" id="947527"/>
    <lineage>
        <taxon>Bacteria</taxon>
        <taxon>Bacillati</taxon>
        <taxon>Cyanobacteriota</taxon>
        <taxon>Cyanophyceae</taxon>
        <taxon>Nostocales</taxon>
        <taxon>Nostocaceae</taxon>
        <taxon>Anabaena</taxon>
        <taxon>Anabaena azotica</taxon>
    </lineage>
</organism>
<dbReference type="Proteomes" id="UP000661112">
    <property type="component" value="Unassembled WGS sequence"/>
</dbReference>
<dbReference type="Pfam" id="PF09383">
    <property type="entry name" value="NIL"/>
    <property type="match status" value="2"/>
</dbReference>
<protein>
    <submittedName>
        <fullName evidence="2">NIL domain-containing protein</fullName>
    </submittedName>
</protein>
<evidence type="ECO:0000313" key="3">
    <source>
        <dbReference type="Proteomes" id="UP000661112"/>
    </source>
</evidence>
<dbReference type="RefSeq" id="WP_190479725.1">
    <property type="nucleotide sequence ID" value="NZ_JACJSG010000072.1"/>
</dbReference>
<dbReference type="InterPro" id="IPR018449">
    <property type="entry name" value="NIL_domain"/>
</dbReference>
<keyword evidence="3" id="KW-1185">Reference proteome</keyword>
<evidence type="ECO:0000259" key="1">
    <source>
        <dbReference type="SMART" id="SM00930"/>
    </source>
</evidence>
<proteinExistence type="predicted"/>
<dbReference type="InterPro" id="IPR045865">
    <property type="entry name" value="ACT-like_dom_sf"/>
</dbReference>
<name>A0ABR8DG47_9NOST</name>
<evidence type="ECO:0000313" key="2">
    <source>
        <dbReference type="EMBL" id="MBD2505177.1"/>
    </source>
</evidence>